<organism evidence="2 3">
    <name type="scientific">Xanthocytophaga flava</name>
    <dbReference type="NCBI Taxonomy" id="3048013"/>
    <lineage>
        <taxon>Bacteria</taxon>
        <taxon>Pseudomonadati</taxon>
        <taxon>Bacteroidota</taxon>
        <taxon>Cytophagia</taxon>
        <taxon>Cytophagales</taxon>
        <taxon>Rhodocytophagaceae</taxon>
        <taxon>Xanthocytophaga</taxon>
    </lineage>
</organism>
<comment type="caution">
    <text evidence="2">The sequence shown here is derived from an EMBL/GenBank/DDBJ whole genome shotgun (WGS) entry which is preliminary data.</text>
</comment>
<dbReference type="Pfam" id="PF07610">
    <property type="entry name" value="DUF1573"/>
    <property type="match status" value="2"/>
</dbReference>
<protein>
    <submittedName>
        <fullName evidence="2">DUF1573 domain-containing protein</fullName>
    </submittedName>
</protein>
<dbReference type="AlphaFoldDB" id="A0AAE3U7G6"/>
<evidence type="ECO:0000256" key="1">
    <source>
        <dbReference type="SAM" id="SignalP"/>
    </source>
</evidence>
<keyword evidence="1" id="KW-0732">Signal</keyword>
<dbReference type="InterPro" id="IPR013783">
    <property type="entry name" value="Ig-like_fold"/>
</dbReference>
<dbReference type="RefSeq" id="WP_313976024.1">
    <property type="nucleotide sequence ID" value="NZ_JASJOS010000002.1"/>
</dbReference>
<dbReference type="InterPro" id="IPR011467">
    <property type="entry name" value="DUF1573"/>
</dbReference>
<dbReference type="PANTHER" id="PTHR37833">
    <property type="entry name" value="LIPOPROTEIN-RELATED"/>
    <property type="match status" value="1"/>
</dbReference>
<dbReference type="Gene3D" id="2.60.40.10">
    <property type="entry name" value="Immunoglobulins"/>
    <property type="match status" value="2"/>
</dbReference>
<sequence length="255" mass="27628">MKVKYLTLFILFVSVLLKTQAQGIIKFAKDVHDFSTVTEGKVATHDFEFTNDGNAPIIISNVTASCGCTTPFWTHEPVLPGKKGKISASYNSNGRPGAFTKTITVASNASNASLVLTIKGTVVPKPKASPEELANSPSMKLETEGHNFGKIEKAQTVVKSFTFTNTGKTDLYIKNVASTCGCVTFKGPAAGIKSGEKGTLELRYSPRTLNQQNERVTITTNDLNNPTRVIMLQATVVESLAQQNILREQKRAVPF</sequence>
<evidence type="ECO:0000313" key="2">
    <source>
        <dbReference type="EMBL" id="MDJ1479659.1"/>
    </source>
</evidence>
<dbReference type="Proteomes" id="UP001241110">
    <property type="component" value="Unassembled WGS sequence"/>
</dbReference>
<dbReference type="PANTHER" id="PTHR37833:SF1">
    <property type="entry name" value="SIGNAL PEPTIDE PROTEIN"/>
    <property type="match status" value="1"/>
</dbReference>
<reference evidence="2" key="1">
    <citation type="submission" date="2023-05" db="EMBL/GenBank/DDBJ databases">
        <authorList>
            <person name="Zhang X."/>
        </authorList>
    </citation>
    <scope>NUCLEOTIDE SEQUENCE</scope>
    <source>
        <strain evidence="2">YF14B1</strain>
    </source>
</reference>
<gene>
    <name evidence="2" type="ORF">QNI16_04125</name>
</gene>
<proteinExistence type="predicted"/>
<dbReference type="EMBL" id="JASJOS010000002">
    <property type="protein sequence ID" value="MDJ1479659.1"/>
    <property type="molecule type" value="Genomic_DNA"/>
</dbReference>
<feature type="signal peptide" evidence="1">
    <location>
        <begin position="1"/>
        <end position="21"/>
    </location>
</feature>
<name>A0AAE3U7G6_9BACT</name>
<feature type="chain" id="PRO_5042222650" evidence="1">
    <location>
        <begin position="22"/>
        <end position="255"/>
    </location>
</feature>
<accession>A0AAE3U7G6</accession>
<evidence type="ECO:0000313" key="3">
    <source>
        <dbReference type="Proteomes" id="UP001241110"/>
    </source>
</evidence>
<dbReference type="NCBIfam" id="NF012200">
    <property type="entry name" value="choice_anch_D"/>
    <property type="match status" value="1"/>
</dbReference>